<keyword evidence="2" id="KW-1185">Reference proteome</keyword>
<gene>
    <name evidence="1" type="ORF">ABN16_02320</name>
</gene>
<protein>
    <recommendedName>
        <fullName evidence="3">RloB domain-containing protein</fullName>
    </recommendedName>
</protein>
<organism evidence="1 2">
    <name type="scientific">Levilactobacillus koreensis</name>
    <dbReference type="NCBI Taxonomy" id="637971"/>
    <lineage>
        <taxon>Bacteria</taxon>
        <taxon>Bacillati</taxon>
        <taxon>Bacillota</taxon>
        <taxon>Bacilli</taxon>
        <taxon>Lactobacillales</taxon>
        <taxon>Lactobacillaceae</taxon>
        <taxon>Levilactobacillus</taxon>
    </lineage>
</organism>
<dbReference type="AlphaFoldDB" id="A0AAC8ZG24"/>
<evidence type="ECO:0000313" key="2">
    <source>
        <dbReference type="Proteomes" id="UP000036000"/>
    </source>
</evidence>
<dbReference type="EMBL" id="CP012033">
    <property type="protein sequence ID" value="AKP63943.1"/>
    <property type="molecule type" value="Genomic_DNA"/>
</dbReference>
<dbReference type="RefSeq" id="WP_048732591.1">
    <property type="nucleotide sequence ID" value="NZ_CP012033.1"/>
</dbReference>
<reference evidence="1 2" key="1">
    <citation type="submission" date="2015-07" db="EMBL/GenBank/DDBJ databases">
        <title>Lactobacillus korensis/26-25/ whole genome sequencing.</title>
        <authorList>
            <person name="Kim M.K."/>
            <person name="Im W.-T."/>
            <person name="Srinivasan S."/>
            <person name="Lee J.-J."/>
        </authorList>
    </citation>
    <scope>NUCLEOTIDE SEQUENCE [LARGE SCALE GENOMIC DNA]</scope>
    <source>
        <strain evidence="1 2">26-25</strain>
    </source>
</reference>
<sequence length="228" mass="26293">MGKKIGKRPKRKMKLPLPGSYLIATEGIQTEVLYFKQLAAEVKQTYDGFKNRIEVTVPSLTIRGTGVSNLTLVEQVAEIIQVSPNLFEHVWLVFDKDDIPLDYFDNAIQSAHQRGWHVAWSNDSFELWYLLHFEYLNAAIDREEYKRKLTGYLQQAGIAAHYEKNATKILTLLTRDKRLAAIRLAKKLEGQYLPNTPFHQRNPGTTVHVLVEELMVLEKIACQLREQK</sequence>
<evidence type="ECO:0000313" key="1">
    <source>
        <dbReference type="EMBL" id="AKP63943.1"/>
    </source>
</evidence>
<evidence type="ECO:0008006" key="3">
    <source>
        <dbReference type="Google" id="ProtNLM"/>
    </source>
</evidence>
<accession>A0AAC8ZG24</accession>
<name>A0AAC8ZG24_9LACO</name>
<proteinExistence type="predicted"/>
<dbReference type="KEGG" id="lko:ABN16_02320"/>
<dbReference type="Proteomes" id="UP000036000">
    <property type="component" value="Chromosome"/>
</dbReference>
<dbReference type="InterPro" id="IPR025591">
    <property type="entry name" value="RloB"/>
</dbReference>
<dbReference type="Pfam" id="PF13707">
    <property type="entry name" value="RloB"/>
    <property type="match status" value="1"/>
</dbReference>